<evidence type="ECO:0000256" key="3">
    <source>
        <dbReference type="SAM" id="SignalP"/>
    </source>
</evidence>
<protein>
    <submittedName>
        <fullName evidence="5">Serine proteinase inhibitor</fullName>
    </submittedName>
</protein>
<evidence type="ECO:0000313" key="6">
    <source>
        <dbReference type="Proteomes" id="UP000053660"/>
    </source>
</evidence>
<gene>
    <name evidence="5" type="ORF">OESDEN_04678</name>
</gene>
<dbReference type="InterPro" id="IPR000215">
    <property type="entry name" value="Serpin_fam"/>
</dbReference>
<organism evidence="5 6">
    <name type="scientific">Oesophagostomum dentatum</name>
    <name type="common">Nodular worm</name>
    <dbReference type="NCBI Taxonomy" id="61180"/>
    <lineage>
        <taxon>Eukaryota</taxon>
        <taxon>Metazoa</taxon>
        <taxon>Ecdysozoa</taxon>
        <taxon>Nematoda</taxon>
        <taxon>Chromadorea</taxon>
        <taxon>Rhabditida</taxon>
        <taxon>Rhabditina</taxon>
        <taxon>Rhabditomorpha</taxon>
        <taxon>Strongyloidea</taxon>
        <taxon>Strongylidae</taxon>
        <taxon>Oesophagostomum</taxon>
    </lineage>
</organism>
<accession>A0A0B1TIY4</accession>
<comment type="similarity">
    <text evidence="1 2">Belongs to the serpin family.</text>
</comment>
<dbReference type="EMBL" id="KN549983">
    <property type="protein sequence ID" value="KHJ95380.1"/>
    <property type="molecule type" value="Genomic_DNA"/>
</dbReference>
<evidence type="ECO:0000256" key="2">
    <source>
        <dbReference type="RuleBase" id="RU000411"/>
    </source>
</evidence>
<dbReference type="OrthoDB" id="9518664at2759"/>
<dbReference type="GO" id="GO:0004867">
    <property type="term" value="F:serine-type endopeptidase inhibitor activity"/>
    <property type="evidence" value="ECO:0007669"/>
    <property type="project" value="InterPro"/>
</dbReference>
<name>A0A0B1TIY4_OESDE</name>
<dbReference type="InterPro" id="IPR042178">
    <property type="entry name" value="Serpin_sf_1"/>
</dbReference>
<keyword evidence="3" id="KW-0732">Signal</keyword>
<evidence type="ECO:0000259" key="4">
    <source>
        <dbReference type="SMART" id="SM00093"/>
    </source>
</evidence>
<dbReference type="GO" id="GO:0005615">
    <property type="term" value="C:extracellular space"/>
    <property type="evidence" value="ECO:0007669"/>
    <property type="project" value="InterPro"/>
</dbReference>
<dbReference type="AlphaFoldDB" id="A0A0B1TIY4"/>
<keyword evidence="6" id="KW-1185">Reference proteome</keyword>
<dbReference type="InterPro" id="IPR023796">
    <property type="entry name" value="Serpin_dom"/>
</dbReference>
<feature type="chain" id="PRO_5002062646" evidence="3">
    <location>
        <begin position="32"/>
        <end position="222"/>
    </location>
</feature>
<dbReference type="PANTHER" id="PTHR11461:SF211">
    <property type="entry name" value="GH10112P-RELATED"/>
    <property type="match status" value="1"/>
</dbReference>
<dbReference type="SUPFAM" id="SSF56574">
    <property type="entry name" value="Serpins"/>
    <property type="match status" value="1"/>
</dbReference>
<feature type="domain" description="Serpin" evidence="4">
    <location>
        <begin position="3"/>
        <end position="219"/>
    </location>
</feature>
<sequence>MIRQLPASMQLVVSPLSVIFALAMVQAGANGKTKMQINKVISKDASDAEIENFYSKLSGDVRKSNNELQARIANGLFLEQVVLFNACLPFMTIAKIQTLDFGQASRAAQIINGFVSEATEGKIGNIVTDDSIRDSTSFIINAIYFKGKWQYEFKKSSTSNATFHKSSNEQKQVSGDFWIIFIEFLNERKQYRYYTEDNSMQVLSLRYNDTSYALNFFLPKTR</sequence>
<reference evidence="5 6" key="1">
    <citation type="submission" date="2014-03" db="EMBL/GenBank/DDBJ databases">
        <title>Draft genome of the hookworm Oesophagostomum dentatum.</title>
        <authorList>
            <person name="Mitreva M."/>
        </authorList>
    </citation>
    <scope>NUCLEOTIDE SEQUENCE [LARGE SCALE GENOMIC DNA]</scope>
    <source>
        <strain evidence="5 6">OD-Hann</strain>
    </source>
</reference>
<dbReference type="Proteomes" id="UP000053660">
    <property type="component" value="Unassembled WGS sequence"/>
</dbReference>
<dbReference type="PANTHER" id="PTHR11461">
    <property type="entry name" value="SERINE PROTEASE INHIBITOR, SERPIN"/>
    <property type="match status" value="1"/>
</dbReference>
<dbReference type="Pfam" id="PF00079">
    <property type="entry name" value="Serpin"/>
    <property type="match status" value="1"/>
</dbReference>
<dbReference type="SMART" id="SM00093">
    <property type="entry name" value="SERPIN"/>
    <property type="match status" value="1"/>
</dbReference>
<dbReference type="Gene3D" id="3.30.497.10">
    <property type="entry name" value="Antithrombin, subunit I, domain 2"/>
    <property type="match status" value="1"/>
</dbReference>
<dbReference type="Gene3D" id="2.30.39.10">
    <property type="entry name" value="Alpha-1-antitrypsin, domain 1"/>
    <property type="match status" value="1"/>
</dbReference>
<evidence type="ECO:0000256" key="1">
    <source>
        <dbReference type="ARBA" id="ARBA00009500"/>
    </source>
</evidence>
<feature type="signal peptide" evidence="3">
    <location>
        <begin position="1"/>
        <end position="31"/>
    </location>
</feature>
<evidence type="ECO:0000313" key="5">
    <source>
        <dbReference type="EMBL" id="KHJ95380.1"/>
    </source>
</evidence>
<dbReference type="InterPro" id="IPR042185">
    <property type="entry name" value="Serpin_sf_2"/>
</dbReference>
<proteinExistence type="inferred from homology"/>
<dbReference type="InterPro" id="IPR036186">
    <property type="entry name" value="Serpin_sf"/>
</dbReference>